<evidence type="ECO:0000313" key="4">
    <source>
        <dbReference type="Proteomes" id="UP001417504"/>
    </source>
</evidence>
<comment type="similarity">
    <text evidence="1">Belongs to the ARG7 family.</text>
</comment>
<feature type="transmembrane region" description="Helical" evidence="2">
    <location>
        <begin position="37"/>
        <end position="56"/>
    </location>
</feature>
<dbReference type="AlphaFoldDB" id="A0AAP0I5G6"/>
<dbReference type="InterPro" id="IPR003676">
    <property type="entry name" value="SAUR_fam"/>
</dbReference>
<keyword evidence="4" id="KW-1185">Reference proteome</keyword>
<keyword evidence="2" id="KW-1133">Transmembrane helix</keyword>
<evidence type="ECO:0000256" key="1">
    <source>
        <dbReference type="ARBA" id="ARBA00006974"/>
    </source>
</evidence>
<keyword evidence="2" id="KW-0472">Membrane</keyword>
<dbReference type="Proteomes" id="UP001417504">
    <property type="component" value="Unassembled WGS sequence"/>
</dbReference>
<dbReference type="PANTHER" id="PTHR31929">
    <property type="entry name" value="SAUR-LIKE AUXIN-RESPONSIVE PROTEIN FAMILY-RELATED"/>
    <property type="match status" value="1"/>
</dbReference>
<reference evidence="3 4" key="1">
    <citation type="submission" date="2024-01" db="EMBL/GenBank/DDBJ databases">
        <title>Genome assemblies of Stephania.</title>
        <authorList>
            <person name="Yang L."/>
        </authorList>
    </citation>
    <scope>NUCLEOTIDE SEQUENCE [LARGE SCALE GENOMIC DNA]</scope>
    <source>
        <strain evidence="3">QJT</strain>
        <tissue evidence="3">Leaf</tissue>
    </source>
</reference>
<keyword evidence="2" id="KW-0812">Transmembrane</keyword>
<comment type="caution">
    <text evidence="3">The sequence shown here is derived from an EMBL/GenBank/DDBJ whole genome shotgun (WGS) entry which is preliminary data.</text>
</comment>
<evidence type="ECO:0000256" key="2">
    <source>
        <dbReference type="SAM" id="Phobius"/>
    </source>
</evidence>
<sequence length="246" mass="27344">MSGRTASSQLLFLYISISANAINQSKVLAFFSFLKPFLILNTVLLLLPIQATAIHLPGISQSKRILGRTANTSASTVVPNGHIAVYAGEAQKRRFLVPISSLNHPSFQELLDHAEEEFGIDHPMGGLTIPCDEQMFLDGQLFINFSYILALRPMQRQPTESKLSDLSSPQGLLFLSLPPTFVFIGNHGYSFSGDVTTEAKLCEIQLEFRIHCCPERPHCSVCWRDPEEALCGPYFIFEPSFIPRVA</sequence>
<accession>A0AAP0I5G6</accession>
<name>A0AAP0I5G6_9MAGN</name>
<evidence type="ECO:0000313" key="3">
    <source>
        <dbReference type="EMBL" id="KAK9109002.1"/>
    </source>
</evidence>
<gene>
    <name evidence="3" type="ORF">Sjap_017062</name>
</gene>
<dbReference type="Pfam" id="PF02519">
    <property type="entry name" value="Auxin_inducible"/>
    <property type="match status" value="1"/>
</dbReference>
<organism evidence="3 4">
    <name type="scientific">Stephania japonica</name>
    <dbReference type="NCBI Taxonomy" id="461633"/>
    <lineage>
        <taxon>Eukaryota</taxon>
        <taxon>Viridiplantae</taxon>
        <taxon>Streptophyta</taxon>
        <taxon>Embryophyta</taxon>
        <taxon>Tracheophyta</taxon>
        <taxon>Spermatophyta</taxon>
        <taxon>Magnoliopsida</taxon>
        <taxon>Ranunculales</taxon>
        <taxon>Menispermaceae</taxon>
        <taxon>Menispermoideae</taxon>
        <taxon>Cissampelideae</taxon>
        <taxon>Stephania</taxon>
    </lineage>
</organism>
<protein>
    <recommendedName>
        <fullName evidence="5">Small auxin up regulated protein</fullName>
    </recommendedName>
</protein>
<dbReference type="GO" id="GO:0009733">
    <property type="term" value="P:response to auxin"/>
    <property type="evidence" value="ECO:0007669"/>
    <property type="project" value="InterPro"/>
</dbReference>
<proteinExistence type="inferred from homology"/>
<evidence type="ECO:0008006" key="5">
    <source>
        <dbReference type="Google" id="ProtNLM"/>
    </source>
</evidence>
<dbReference type="EMBL" id="JBBNAE010000007">
    <property type="protein sequence ID" value="KAK9109002.1"/>
    <property type="molecule type" value="Genomic_DNA"/>
</dbReference>